<feature type="compositionally biased region" description="Basic and acidic residues" evidence="1">
    <location>
        <begin position="37"/>
        <end position="60"/>
    </location>
</feature>
<dbReference type="Proteomes" id="UP000182800">
    <property type="component" value="Unassembled WGS sequence"/>
</dbReference>
<dbReference type="EMBL" id="LJSX01000038">
    <property type="protein sequence ID" value="KPQ08941.1"/>
    <property type="molecule type" value="Genomic_DNA"/>
</dbReference>
<protein>
    <recommendedName>
        <fullName evidence="6">DUF4169 family protein</fullName>
    </recommendedName>
</protein>
<dbReference type="AlphaFoldDB" id="A0A0P8BI76"/>
<dbReference type="OrthoDB" id="7173889at2"/>
<organism evidence="2 4">
    <name type="scientific">Saliniramus fredricksonii</name>
    <dbReference type="NCBI Taxonomy" id="1653334"/>
    <lineage>
        <taxon>Bacteria</taxon>
        <taxon>Pseudomonadati</taxon>
        <taxon>Pseudomonadota</taxon>
        <taxon>Alphaproteobacteria</taxon>
        <taxon>Hyphomicrobiales</taxon>
        <taxon>Salinarimonadaceae</taxon>
        <taxon>Saliniramus</taxon>
    </lineage>
</organism>
<feature type="compositionally biased region" description="Acidic residues" evidence="1">
    <location>
        <begin position="61"/>
        <end position="73"/>
    </location>
</feature>
<dbReference type="Proteomes" id="UP000050497">
    <property type="component" value="Unassembled WGS sequence"/>
</dbReference>
<comment type="caution">
    <text evidence="2">The sequence shown here is derived from an EMBL/GenBank/DDBJ whole genome shotgun (WGS) entry which is preliminary data.</text>
</comment>
<keyword evidence="5" id="KW-1185">Reference proteome</keyword>
<sequence length="73" mass="8352">MNGDVVNLRQFRKRKARAQAEREAADNRVKFGRRKSEKQLTESERARDTARLEGHRLGARDDDDADNAGPDND</sequence>
<dbReference type="Pfam" id="PF13770">
    <property type="entry name" value="DUF4169"/>
    <property type="match status" value="1"/>
</dbReference>
<gene>
    <name evidence="3" type="ORF">GA0071312_1941</name>
    <name evidence="2" type="ORF">HLUCCO17_16760</name>
</gene>
<dbReference type="RefSeq" id="WP_074444800.1">
    <property type="nucleotide sequence ID" value="NZ_FMBM01000002.1"/>
</dbReference>
<evidence type="ECO:0000313" key="2">
    <source>
        <dbReference type="EMBL" id="KPQ08941.1"/>
    </source>
</evidence>
<evidence type="ECO:0000256" key="1">
    <source>
        <dbReference type="SAM" id="MobiDB-lite"/>
    </source>
</evidence>
<evidence type="ECO:0008006" key="6">
    <source>
        <dbReference type="Google" id="ProtNLM"/>
    </source>
</evidence>
<reference evidence="2 4" key="1">
    <citation type="submission" date="2015-09" db="EMBL/GenBank/DDBJ databases">
        <title>Identification and resolution of microdiversity through metagenomic sequencing of parallel consortia.</title>
        <authorList>
            <person name="Nelson W.C."/>
            <person name="Romine M.F."/>
            <person name="Lindemann S.R."/>
        </authorList>
    </citation>
    <scope>NUCLEOTIDE SEQUENCE [LARGE SCALE GENOMIC DNA]</scope>
    <source>
        <strain evidence="2">HL-109</strain>
    </source>
</reference>
<accession>A0A0P8BI76</accession>
<dbReference type="EMBL" id="FMBM01000002">
    <property type="protein sequence ID" value="SCC81011.1"/>
    <property type="molecule type" value="Genomic_DNA"/>
</dbReference>
<dbReference type="STRING" id="1653334.GA0071312_1941"/>
<evidence type="ECO:0000313" key="5">
    <source>
        <dbReference type="Proteomes" id="UP000182800"/>
    </source>
</evidence>
<reference evidence="3 5" key="2">
    <citation type="submission" date="2016-08" db="EMBL/GenBank/DDBJ databases">
        <authorList>
            <person name="Varghese N."/>
            <person name="Submissions Spin"/>
        </authorList>
    </citation>
    <scope>NUCLEOTIDE SEQUENCE [LARGE SCALE GENOMIC DNA]</scope>
    <source>
        <strain evidence="3 5">HL-109</strain>
    </source>
</reference>
<evidence type="ECO:0000313" key="3">
    <source>
        <dbReference type="EMBL" id="SCC81011.1"/>
    </source>
</evidence>
<proteinExistence type="predicted"/>
<name>A0A0P8BI76_9HYPH</name>
<feature type="compositionally biased region" description="Basic and acidic residues" evidence="1">
    <location>
        <begin position="18"/>
        <end position="29"/>
    </location>
</feature>
<feature type="region of interest" description="Disordered" evidence="1">
    <location>
        <begin position="1"/>
        <end position="73"/>
    </location>
</feature>
<evidence type="ECO:0000313" key="4">
    <source>
        <dbReference type="Proteomes" id="UP000050497"/>
    </source>
</evidence>
<dbReference type="InterPro" id="IPR025227">
    <property type="entry name" value="DUF4169"/>
</dbReference>